<keyword evidence="3" id="KW-1185">Reference proteome</keyword>
<evidence type="ECO:0000256" key="1">
    <source>
        <dbReference type="SAM" id="SignalP"/>
    </source>
</evidence>
<dbReference type="EMBL" id="SNSC02000001">
    <property type="protein sequence ID" value="TID27938.1"/>
    <property type="molecule type" value="Genomic_DNA"/>
</dbReference>
<feature type="signal peptide" evidence="1">
    <location>
        <begin position="1"/>
        <end position="17"/>
    </location>
</feature>
<keyword evidence="1" id="KW-0732">Signal</keyword>
<reference evidence="2 3" key="1">
    <citation type="submission" date="2019-04" db="EMBL/GenBank/DDBJ databases">
        <title>High contiguity whole genome sequence and gene annotation resource for two Venturia nashicola isolates.</title>
        <authorList>
            <person name="Prokchorchik M."/>
            <person name="Won K."/>
            <person name="Lee Y."/>
            <person name="Choi E.D."/>
            <person name="Segonzac C."/>
            <person name="Sohn K.H."/>
        </authorList>
    </citation>
    <scope>NUCLEOTIDE SEQUENCE [LARGE SCALE GENOMIC DNA]</scope>
    <source>
        <strain evidence="2 3">PRI2</strain>
    </source>
</reference>
<protein>
    <submittedName>
        <fullName evidence="2">Uncharacterized protein</fullName>
    </submittedName>
</protein>
<sequence>MMCVHLLVCFAALHAEGVRCPPPNSGPDKVTPCGRRAETDGVLSPGICDLTKTPSHYAMLSALQPFHLPAYDRFSYMTKGDQADDEAERSA</sequence>
<evidence type="ECO:0000313" key="3">
    <source>
        <dbReference type="Proteomes" id="UP000298493"/>
    </source>
</evidence>
<name>A0A4Z1PUF1_9PEZI</name>
<comment type="caution">
    <text evidence="2">The sequence shown here is derived from an EMBL/GenBank/DDBJ whole genome shotgun (WGS) entry which is preliminary data.</text>
</comment>
<dbReference type="Proteomes" id="UP000298493">
    <property type="component" value="Unassembled WGS sequence"/>
</dbReference>
<proteinExistence type="predicted"/>
<dbReference type="AlphaFoldDB" id="A0A4Z1PUF1"/>
<organism evidence="2 3">
    <name type="scientific">Venturia nashicola</name>
    <dbReference type="NCBI Taxonomy" id="86259"/>
    <lineage>
        <taxon>Eukaryota</taxon>
        <taxon>Fungi</taxon>
        <taxon>Dikarya</taxon>
        <taxon>Ascomycota</taxon>
        <taxon>Pezizomycotina</taxon>
        <taxon>Dothideomycetes</taxon>
        <taxon>Pleosporomycetidae</taxon>
        <taxon>Venturiales</taxon>
        <taxon>Venturiaceae</taxon>
        <taxon>Venturia</taxon>
    </lineage>
</organism>
<accession>A0A4Z1PUF1</accession>
<gene>
    <name evidence="2" type="ORF">E6O75_ATG00705</name>
</gene>
<feature type="chain" id="PRO_5021480542" evidence="1">
    <location>
        <begin position="18"/>
        <end position="91"/>
    </location>
</feature>
<evidence type="ECO:0000313" key="2">
    <source>
        <dbReference type="EMBL" id="TID27938.1"/>
    </source>
</evidence>